<feature type="binding site" evidence="8">
    <location>
        <position position="151"/>
    </location>
    <ligand>
        <name>substrate</name>
    </ligand>
</feature>
<comment type="caution">
    <text evidence="13">The sequence shown here is derived from an EMBL/GenBank/DDBJ whole genome shotgun (WGS) entry which is preliminary data.</text>
</comment>
<organism evidence="13 14">
    <name type="scientific">Enterococcus mundtii</name>
    <dbReference type="NCBI Taxonomy" id="53346"/>
    <lineage>
        <taxon>Bacteria</taxon>
        <taxon>Bacillati</taxon>
        <taxon>Bacillota</taxon>
        <taxon>Bacilli</taxon>
        <taxon>Lactobacillales</taxon>
        <taxon>Enterococcaceae</taxon>
        <taxon>Enterococcus</taxon>
    </lineage>
</organism>
<dbReference type="GO" id="GO:0046872">
    <property type="term" value="F:metal ion binding"/>
    <property type="evidence" value="ECO:0007669"/>
    <property type="project" value="UniProtKB-KW"/>
</dbReference>
<keyword evidence="5 6" id="KW-0326">Glycosidase</keyword>
<sequence>MKTYNDTRLLHGGDYNPEQWLNHPEVLKKDFELMDKAHVNTVTVGIFSWSTLEPEEGVYHFDWLDKVFEEMHKRQGRVILATPSGGRPQWLSEKYPEVNRTNAKGQKHHHGFRHNHCYTSPIYRKKVQQINRRLAERYGVHPALLLWHISNEYSGECYCPLCAAKWREWVKAKYQTLEAVNDAWWMTFWSNDYSSWSQVVPPSPLGEHKVHGMDLDWKRFVTDRTIDFFLHEIEPIRELTPAIPVTTNFMAEGHDQHDFIPLEGLDYSRFAEVVDIVSWDSYPDWHNPYESLHVTAMKSAYVHDQYRSLKKQPFLVMESTPSYVNWHAFNKAKKPGMHLLSGMQQLAHGSDSTLYFQWRQSLGNSEKFHGAVIEHDNSENNRVFQEVAAYGKRLDTLSSIKGTQTEAKVAILFDWESNWALKRGGGFGRPTRRYIQTLQEHYRFFWERDIAVDILTPNQDFSNYALVVAPMLYLMREETMVALSEYVKNGGTLIGSYFTGMVNEHDRLHLGEWSQVLQTLFGVLPKELDTLYPDEHNQILYKEQTYQTKDYCGIVKETTGKVRATYQKDFYTGTPALVENRLGKGTAYYLAARTNLDFLEVFYQPIIEKLALQQGIVKASHPKVSIQSRTDGTQSYYFLMNFSDEMQQLELLDPHLAIETNQTLTGILTFAPYEVKILRKEN</sequence>
<dbReference type="EMBL" id="MSTR01000003">
    <property type="protein sequence ID" value="ONN44078.1"/>
    <property type="molecule type" value="Genomic_DNA"/>
</dbReference>
<feature type="domain" description="Beta-galactosidase trimerisation" evidence="11">
    <location>
        <begin position="407"/>
        <end position="612"/>
    </location>
</feature>
<feature type="binding site" evidence="9">
    <location>
        <position position="159"/>
    </location>
    <ligand>
        <name>Zn(2+)</name>
        <dbReference type="ChEBI" id="CHEBI:29105"/>
    </ligand>
</feature>
<dbReference type="InterPro" id="IPR003476">
    <property type="entry name" value="Glyco_hydro_42"/>
</dbReference>
<dbReference type="PANTHER" id="PTHR36447">
    <property type="entry name" value="BETA-GALACTOSIDASE GANA"/>
    <property type="match status" value="1"/>
</dbReference>
<feature type="binding site" evidence="9">
    <location>
        <position position="157"/>
    </location>
    <ligand>
        <name>Zn(2+)</name>
        <dbReference type="ChEBI" id="CHEBI:29105"/>
    </ligand>
</feature>
<dbReference type="EC" id="3.2.1.23" evidence="3 6"/>
<dbReference type="Pfam" id="PF08533">
    <property type="entry name" value="Glyco_hydro_42C"/>
    <property type="match status" value="1"/>
</dbReference>
<evidence type="ECO:0000256" key="9">
    <source>
        <dbReference type="PIRSR" id="PIRSR001084-3"/>
    </source>
</evidence>
<dbReference type="InterPro" id="IPR029062">
    <property type="entry name" value="Class_I_gatase-like"/>
</dbReference>
<evidence type="ECO:0000259" key="12">
    <source>
        <dbReference type="Pfam" id="PF08533"/>
    </source>
</evidence>
<evidence type="ECO:0000256" key="5">
    <source>
        <dbReference type="ARBA" id="ARBA00023295"/>
    </source>
</evidence>
<dbReference type="Gene3D" id="2.60.40.1180">
    <property type="entry name" value="Golgi alpha-mannosidase II"/>
    <property type="match status" value="1"/>
</dbReference>
<feature type="binding site" evidence="9">
    <location>
        <position position="162"/>
    </location>
    <ligand>
        <name>Zn(2+)</name>
        <dbReference type="ChEBI" id="CHEBI:29105"/>
    </ligand>
</feature>
<feature type="active site" description="Proton donor" evidence="7">
    <location>
        <position position="152"/>
    </location>
</feature>
<evidence type="ECO:0000313" key="13">
    <source>
        <dbReference type="EMBL" id="ONN44078.1"/>
    </source>
</evidence>
<feature type="active site" description="Nucleophile" evidence="7">
    <location>
        <position position="318"/>
    </location>
</feature>
<dbReference type="PANTHER" id="PTHR36447:SF1">
    <property type="entry name" value="BETA-GALACTOSIDASE GANA"/>
    <property type="match status" value="1"/>
</dbReference>
<dbReference type="GO" id="GO:0004565">
    <property type="term" value="F:beta-galactosidase activity"/>
    <property type="evidence" value="ECO:0007669"/>
    <property type="project" value="UniProtKB-EC"/>
</dbReference>
<keyword evidence="9" id="KW-0479">Metal-binding</keyword>
<evidence type="ECO:0000256" key="3">
    <source>
        <dbReference type="ARBA" id="ARBA00012756"/>
    </source>
</evidence>
<accession>A0A1V2UKW0</accession>
<dbReference type="CDD" id="cd03143">
    <property type="entry name" value="A4_beta-galactosidase_middle_domain"/>
    <property type="match status" value="1"/>
</dbReference>
<evidence type="ECO:0000259" key="10">
    <source>
        <dbReference type="Pfam" id="PF02449"/>
    </source>
</evidence>
<feature type="binding site" evidence="8">
    <location>
        <position position="326"/>
    </location>
    <ligand>
        <name>substrate</name>
    </ligand>
</feature>
<comment type="catalytic activity">
    <reaction evidence="1 6">
        <text>Hydrolysis of terminal non-reducing beta-D-galactose residues in beta-D-galactosides.</text>
        <dbReference type="EC" id="3.2.1.23"/>
    </reaction>
</comment>
<evidence type="ECO:0000256" key="7">
    <source>
        <dbReference type="PIRSR" id="PIRSR001084-1"/>
    </source>
</evidence>
<dbReference type="STRING" id="53346.A5802_001005"/>
<proteinExistence type="inferred from homology"/>
<dbReference type="InterPro" id="IPR013738">
    <property type="entry name" value="Beta_galactosidase_Trimer"/>
</dbReference>
<dbReference type="RefSeq" id="WP_077151332.1">
    <property type="nucleotide sequence ID" value="NZ_CABMMO010000003.1"/>
</dbReference>
<dbReference type="AlphaFoldDB" id="A0A1V2UKW0"/>
<evidence type="ECO:0000256" key="2">
    <source>
        <dbReference type="ARBA" id="ARBA00005940"/>
    </source>
</evidence>
<dbReference type="SUPFAM" id="SSF52317">
    <property type="entry name" value="Class I glutamine amidotransferase-like"/>
    <property type="match status" value="1"/>
</dbReference>
<protein>
    <recommendedName>
        <fullName evidence="3 6">Beta-galactosidase</fullName>
        <shortName evidence="6">Beta-gal</shortName>
        <ecNumber evidence="3 6">3.2.1.23</ecNumber>
    </recommendedName>
</protein>
<name>A0A1V2UKW0_ENTMU</name>
<keyword evidence="4 6" id="KW-0378">Hydrolase</keyword>
<evidence type="ECO:0000259" key="11">
    <source>
        <dbReference type="Pfam" id="PF08532"/>
    </source>
</evidence>
<evidence type="ECO:0000256" key="8">
    <source>
        <dbReference type="PIRSR" id="PIRSR001084-2"/>
    </source>
</evidence>
<dbReference type="Gene3D" id="3.40.50.880">
    <property type="match status" value="1"/>
</dbReference>
<dbReference type="GO" id="GO:0006012">
    <property type="term" value="P:galactose metabolic process"/>
    <property type="evidence" value="ECO:0007669"/>
    <property type="project" value="InterPro"/>
</dbReference>
<dbReference type="Gene3D" id="3.20.20.80">
    <property type="entry name" value="Glycosidases"/>
    <property type="match status" value="1"/>
</dbReference>
<dbReference type="InterPro" id="IPR013529">
    <property type="entry name" value="Glyco_hydro_42_N"/>
</dbReference>
<dbReference type="GO" id="GO:0009341">
    <property type="term" value="C:beta-galactosidase complex"/>
    <property type="evidence" value="ECO:0007669"/>
    <property type="project" value="InterPro"/>
</dbReference>
<feature type="binding site" evidence="9">
    <location>
        <position position="117"/>
    </location>
    <ligand>
        <name>Zn(2+)</name>
        <dbReference type="ChEBI" id="CHEBI:29105"/>
    </ligand>
</feature>
<dbReference type="InterPro" id="IPR013780">
    <property type="entry name" value="Glyco_hydro_b"/>
</dbReference>
<dbReference type="SUPFAM" id="SSF51445">
    <property type="entry name" value="(Trans)glycosidases"/>
    <property type="match status" value="1"/>
</dbReference>
<evidence type="ECO:0000256" key="6">
    <source>
        <dbReference type="PIRNR" id="PIRNR001084"/>
    </source>
</evidence>
<dbReference type="InterPro" id="IPR013739">
    <property type="entry name" value="Beta_galactosidase_C"/>
</dbReference>
<reference evidence="13 14" key="1">
    <citation type="submission" date="2016-12" db="EMBL/GenBank/DDBJ databases">
        <authorList>
            <person name="Song W.-J."/>
            <person name="Kurnit D.M."/>
        </authorList>
    </citation>
    <scope>NUCLEOTIDE SEQUENCE [LARGE SCALE GENOMIC DNA]</scope>
    <source>
        <strain evidence="13 14">CGB1038-1_S1</strain>
    </source>
</reference>
<feature type="binding site" evidence="8">
    <location>
        <position position="113"/>
    </location>
    <ligand>
        <name>substrate</name>
    </ligand>
</feature>
<evidence type="ECO:0000256" key="1">
    <source>
        <dbReference type="ARBA" id="ARBA00001412"/>
    </source>
</evidence>
<dbReference type="OrthoDB" id="9800974at2"/>
<dbReference type="Pfam" id="PF08532">
    <property type="entry name" value="Glyco_hydro_42M"/>
    <property type="match status" value="1"/>
</dbReference>
<keyword evidence="9" id="KW-0862">Zinc</keyword>
<dbReference type="Pfam" id="PF02449">
    <property type="entry name" value="Glyco_hydro_42"/>
    <property type="match status" value="1"/>
</dbReference>
<evidence type="ECO:0000256" key="4">
    <source>
        <dbReference type="ARBA" id="ARBA00022801"/>
    </source>
</evidence>
<dbReference type="PIRSF" id="PIRSF001084">
    <property type="entry name" value="B-galactosidase"/>
    <property type="match status" value="1"/>
</dbReference>
<evidence type="ECO:0000313" key="14">
    <source>
        <dbReference type="Proteomes" id="UP000189299"/>
    </source>
</evidence>
<feature type="domain" description="Beta-galactosidase C-terminal" evidence="12">
    <location>
        <begin position="623"/>
        <end position="680"/>
    </location>
</feature>
<dbReference type="InterPro" id="IPR017853">
    <property type="entry name" value="GH"/>
</dbReference>
<gene>
    <name evidence="13" type="ORF">BTN92_04375</name>
</gene>
<dbReference type="Proteomes" id="UP000189299">
    <property type="component" value="Unassembled WGS sequence"/>
</dbReference>
<comment type="similarity">
    <text evidence="2 6">Belongs to the glycosyl hydrolase 42 family.</text>
</comment>
<feature type="domain" description="Glycoside hydrolase family 42 N-terminal" evidence="10">
    <location>
        <begin position="14"/>
        <end position="396"/>
    </location>
</feature>